<dbReference type="FunFam" id="3.40.50.2020:FF:000006">
    <property type="entry name" value="Hypoxanthine phosphoribosyltransferase"/>
    <property type="match status" value="1"/>
</dbReference>
<name>A0A916KMA7_DEHMC</name>
<evidence type="ECO:0000256" key="6">
    <source>
        <dbReference type="ARBA" id="ARBA00011895"/>
    </source>
</evidence>
<evidence type="ECO:0000256" key="10">
    <source>
        <dbReference type="ARBA" id="ARBA00022679"/>
    </source>
</evidence>
<dbReference type="GO" id="GO:0032264">
    <property type="term" value="P:IMP salvage"/>
    <property type="evidence" value="ECO:0007669"/>
    <property type="project" value="TreeGrafter"/>
</dbReference>
<dbReference type="Gene3D" id="3.30.450.40">
    <property type="match status" value="1"/>
</dbReference>
<comment type="pathway">
    <text evidence="4">Purine metabolism; GMP biosynthesis via salvage pathway; GMP from guanine: step 1/1.</text>
</comment>
<dbReference type="Pfam" id="PF13185">
    <property type="entry name" value="GAF_2"/>
    <property type="match status" value="1"/>
</dbReference>
<evidence type="ECO:0000256" key="8">
    <source>
        <dbReference type="ARBA" id="ARBA00022490"/>
    </source>
</evidence>
<evidence type="ECO:0000313" key="19">
    <source>
        <dbReference type="EMBL" id="CAI82884.1"/>
    </source>
</evidence>
<evidence type="ECO:0000256" key="3">
    <source>
        <dbReference type="ARBA" id="ARBA00004669"/>
    </source>
</evidence>
<dbReference type="Gene3D" id="3.40.50.2020">
    <property type="match status" value="1"/>
</dbReference>
<dbReference type="EMBL" id="AJ965256">
    <property type="protein sequence ID" value="CAI82884.1"/>
    <property type="molecule type" value="Genomic_DNA"/>
</dbReference>
<feature type="domain" description="Phosphoribosyltransferase" evidence="17">
    <location>
        <begin position="319"/>
        <end position="463"/>
    </location>
</feature>
<dbReference type="PANTHER" id="PTHR43340:SF1">
    <property type="entry name" value="HYPOXANTHINE PHOSPHORIBOSYLTRANSFERASE"/>
    <property type="match status" value="1"/>
</dbReference>
<keyword evidence="8" id="KW-0963">Cytoplasm</keyword>
<organism evidence="19 20">
    <name type="scientific">Dehalococcoides mccartyi (strain CBDB1)</name>
    <dbReference type="NCBI Taxonomy" id="255470"/>
    <lineage>
        <taxon>Bacteria</taxon>
        <taxon>Bacillati</taxon>
        <taxon>Chloroflexota</taxon>
        <taxon>Dehalococcoidia</taxon>
        <taxon>Dehalococcoidales</taxon>
        <taxon>Dehalococcoidaceae</taxon>
        <taxon>Dehalococcoides</taxon>
    </lineage>
</organism>
<dbReference type="SUPFAM" id="SSF53271">
    <property type="entry name" value="PRTase-like"/>
    <property type="match status" value="1"/>
</dbReference>
<evidence type="ECO:0000256" key="11">
    <source>
        <dbReference type="ARBA" id="ARBA00022723"/>
    </source>
</evidence>
<dbReference type="GO" id="GO:0000166">
    <property type="term" value="F:nucleotide binding"/>
    <property type="evidence" value="ECO:0007669"/>
    <property type="project" value="UniProtKB-KW"/>
</dbReference>
<dbReference type="InterPro" id="IPR000836">
    <property type="entry name" value="PRTase_dom"/>
</dbReference>
<keyword evidence="20" id="KW-1185">Reference proteome</keyword>
<comment type="pathway">
    <text evidence="3">Purine metabolism; IMP biosynthesis via salvage pathway; IMP from hypoxanthine: step 1/1.</text>
</comment>
<dbReference type="SUPFAM" id="SSF55781">
    <property type="entry name" value="GAF domain-like"/>
    <property type="match status" value="1"/>
</dbReference>
<evidence type="ECO:0000256" key="2">
    <source>
        <dbReference type="ARBA" id="ARBA00004496"/>
    </source>
</evidence>
<dbReference type="NCBIfam" id="TIGR01203">
    <property type="entry name" value="HGPRTase"/>
    <property type="match status" value="1"/>
</dbReference>
<dbReference type="Proteomes" id="UP000000433">
    <property type="component" value="Chromosome"/>
</dbReference>
<comment type="cofactor">
    <cofactor evidence="1">
        <name>Mg(2+)</name>
        <dbReference type="ChEBI" id="CHEBI:18420"/>
    </cofactor>
</comment>
<evidence type="ECO:0000256" key="5">
    <source>
        <dbReference type="ARBA" id="ARBA00008391"/>
    </source>
</evidence>
<comment type="similarity">
    <text evidence="5">Belongs to the purine/pyrimidine phosphoribosyltransferase family.</text>
</comment>
<dbReference type="InterPro" id="IPR029016">
    <property type="entry name" value="GAF-like_dom_sf"/>
</dbReference>
<dbReference type="CDD" id="cd06223">
    <property type="entry name" value="PRTases_typeI"/>
    <property type="match status" value="1"/>
</dbReference>
<gene>
    <name evidence="19" type="primary">hpt</name>
    <name evidence="19" type="ordered locus">cbdbA722</name>
</gene>
<feature type="domain" description="GAF" evidence="18">
    <location>
        <begin position="50"/>
        <end position="172"/>
    </location>
</feature>
<dbReference type="GO" id="GO:0046100">
    <property type="term" value="P:hypoxanthine metabolic process"/>
    <property type="evidence" value="ECO:0007669"/>
    <property type="project" value="TreeGrafter"/>
</dbReference>
<dbReference type="InterPro" id="IPR003018">
    <property type="entry name" value="GAF"/>
</dbReference>
<keyword evidence="9 19" id="KW-0328">Glycosyltransferase</keyword>
<comment type="subcellular location">
    <subcellularLocation>
        <location evidence="2">Cytoplasm</location>
    </subcellularLocation>
</comment>
<dbReference type="Gene3D" id="3.40.91.30">
    <property type="match status" value="1"/>
</dbReference>
<evidence type="ECO:0000256" key="14">
    <source>
        <dbReference type="ARBA" id="ARBA00022842"/>
    </source>
</evidence>
<dbReference type="GO" id="GO:0006166">
    <property type="term" value="P:purine ribonucleoside salvage"/>
    <property type="evidence" value="ECO:0007669"/>
    <property type="project" value="UniProtKB-KW"/>
</dbReference>
<evidence type="ECO:0000256" key="15">
    <source>
        <dbReference type="ARBA" id="ARBA00048811"/>
    </source>
</evidence>
<evidence type="ECO:0000313" key="20">
    <source>
        <dbReference type="Proteomes" id="UP000000433"/>
    </source>
</evidence>
<evidence type="ECO:0000259" key="17">
    <source>
        <dbReference type="Pfam" id="PF00156"/>
    </source>
</evidence>
<dbReference type="KEGG" id="deh:cbdbA722"/>
<dbReference type="AlphaFoldDB" id="A0A916KMA7"/>
<dbReference type="GO" id="GO:0005829">
    <property type="term" value="C:cytosol"/>
    <property type="evidence" value="ECO:0007669"/>
    <property type="project" value="TreeGrafter"/>
</dbReference>
<proteinExistence type="inferred from homology"/>
<accession>A0A916KMA7</accession>
<dbReference type="GO" id="GO:0032263">
    <property type="term" value="P:GMP salvage"/>
    <property type="evidence" value="ECO:0007669"/>
    <property type="project" value="TreeGrafter"/>
</dbReference>
<evidence type="ECO:0000256" key="1">
    <source>
        <dbReference type="ARBA" id="ARBA00001946"/>
    </source>
</evidence>
<dbReference type="Pfam" id="PF00156">
    <property type="entry name" value="Pribosyltran"/>
    <property type="match status" value="1"/>
</dbReference>
<evidence type="ECO:0000256" key="16">
    <source>
        <dbReference type="ARBA" id="ARBA00049402"/>
    </source>
</evidence>
<dbReference type="GO" id="GO:0006178">
    <property type="term" value="P:guanine salvage"/>
    <property type="evidence" value="ECO:0007669"/>
    <property type="project" value="TreeGrafter"/>
</dbReference>
<dbReference type="InterPro" id="IPR005904">
    <property type="entry name" value="Hxn_phspho_trans"/>
</dbReference>
<keyword evidence="13" id="KW-0547">Nucleotide-binding</keyword>
<evidence type="ECO:0000256" key="12">
    <source>
        <dbReference type="ARBA" id="ARBA00022726"/>
    </source>
</evidence>
<dbReference type="GO" id="GO:0052657">
    <property type="term" value="F:guanine phosphoribosyltransferase activity"/>
    <property type="evidence" value="ECO:0007669"/>
    <property type="project" value="UniProtKB-ARBA"/>
</dbReference>
<evidence type="ECO:0000256" key="4">
    <source>
        <dbReference type="ARBA" id="ARBA00004676"/>
    </source>
</evidence>
<keyword evidence="12" id="KW-0660">Purine salvage</keyword>
<keyword evidence="11" id="KW-0479">Metal-binding</keyword>
<dbReference type="InterPro" id="IPR029057">
    <property type="entry name" value="PRTase-like"/>
</dbReference>
<evidence type="ECO:0000256" key="7">
    <source>
        <dbReference type="ARBA" id="ARBA00022099"/>
    </source>
</evidence>
<dbReference type="InterPro" id="IPR050408">
    <property type="entry name" value="HGPRT"/>
</dbReference>
<dbReference type="PANTHER" id="PTHR43340">
    <property type="entry name" value="HYPOXANTHINE-GUANINE PHOSPHORIBOSYLTRANSFERASE"/>
    <property type="match status" value="1"/>
</dbReference>
<dbReference type="GO" id="GO:0004422">
    <property type="term" value="F:hypoxanthine phosphoribosyltransferase activity"/>
    <property type="evidence" value="ECO:0007669"/>
    <property type="project" value="InterPro"/>
</dbReference>
<protein>
    <recommendedName>
        <fullName evidence="7">Hypoxanthine-guanine phosphoribosyltransferase</fullName>
        <ecNumber evidence="6">2.4.2.8</ecNumber>
    </recommendedName>
</protein>
<comment type="catalytic activity">
    <reaction evidence="16">
        <text>IMP + diphosphate = hypoxanthine + 5-phospho-alpha-D-ribose 1-diphosphate</text>
        <dbReference type="Rhea" id="RHEA:17973"/>
        <dbReference type="ChEBI" id="CHEBI:17368"/>
        <dbReference type="ChEBI" id="CHEBI:33019"/>
        <dbReference type="ChEBI" id="CHEBI:58017"/>
        <dbReference type="ChEBI" id="CHEBI:58053"/>
        <dbReference type="EC" id="2.4.2.8"/>
    </reaction>
    <physiologicalReaction direction="right-to-left" evidence="16">
        <dbReference type="Rhea" id="RHEA:17975"/>
    </physiologicalReaction>
</comment>
<dbReference type="EC" id="2.4.2.8" evidence="6"/>
<evidence type="ECO:0000256" key="13">
    <source>
        <dbReference type="ARBA" id="ARBA00022741"/>
    </source>
</evidence>
<reference evidence="19 20" key="1">
    <citation type="journal article" date="2005" name="Nat. Biotechnol.">
        <title>Genome sequence of the chlorinated compound-respiring bacterium Dehalococcoides species strain CBDB1.</title>
        <authorList>
            <person name="Kube M."/>
            <person name="Beck A."/>
            <person name="Zinder S.H."/>
            <person name="Kuhl H."/>
            <person name="Reinhardt R."/>
            <person name="Adrian L."/>
        </authorList>
    </citation>
    <scope>NUCLEOTIDE SEQUENCE [LARGE SCALE GENOMIC DNA]</scope>
    <source>
        <strain evidence="19 20">CBDB1</strain>
    </source>
</reference>
<comment type="catalytic activity">
    <reaction evidence="15">
        <text>GMP + diphosphate = guanine + 5-phospho-alpha-D-ribose 1-diphosphate</text>
        <dbReference type="Rhea" id="RHEA:25424"/>
        <dbReference type="ChEBI" id="CHEBI:16235"/>
        <dbReference type="ChEBI" id="CHEBI:33019"/>
        <dbReference type="ChEBI" id="CHEBI:58017"/>
        <dbReference type="ChEBI" id="CHEBI:58115"/>
        <dbReference type="EC" id="2.4.2.8"/>
    </reaction>
    <physiologicalReaction direction="right-to-left" evidence="15">
        <dbReference type="Rhea" id="RHEA:25426"/>
    </physiologicalReaction>
</comment>
<sequence length="482" mass="54464">MTYPICHFTIALRECALNKERAFYKAVSRSIHSLNTPAELKAKLEGIIRLAARASHCAVSLLLIDAAGQKLSHNISFGLPQFYIHKGVLSAADSIGETVNIQTTAITDVQNDHRIQFPQMALKAGFSSILGSPVIYQEKVIGSIRFYCKDFYEFSQQDITFAENMARIISLAFCTLPTTTTPVDNTASMPASNLKTAQNITFAHQSETEFARLLDFYNIEWIYEPRSFPLDWEGELVTEMFTPDFYLPGLDMYIELTTLKQSLVTTKNHKLKMLRELYPDIKISLLYKNDYARLLSKYGCGPLAQTRAHGIDRVLYTAGDIAERVASLARQISDDYPDNRPILIGVQRGFICFMADLIRQIAIPLDIDFMTISYYSGSNASMVRITKDMDLEVAGRDVLLVEDIVDTGITLNYLLNHLRSKNPASLKVCTLLDRKVRRLIDINIDYVGFELPDEFVVGYGLDYHEEYRNLPFIGIPGIKQNP</sequence>
<keyword evidence="14" id="KW-0460">Magnesium</keyword>
<keyword evidence="10 19" id="KW-0808">Transferase</keyword>
<dbReference type="GO" id="GO:0000287">
    <property type="term" value="F:magnesium ion binding"/>
    <property type="evidence" value="ECO:0007669"/>
    <property type="project" value="TreeGrafter"/>
</dbReference>
<evidence type="ECO:0000259" key="18">
    <source>
        <dbReference type="Pfam" id="PF13185"/>
    </source>
</evidence>
<evidence type="ECO:0000256" key="9">
    <source>
        <dbReference type="ARBA" id="ARBA00022676"/>
    </source>
</evidence>